<sequence length="134" mass="15516">MRVMVLRIEDVWGVRKCQDSIAIVVPSCRSVRGGESVGELNAEQKCSDSVGAQRRYERDSRWLVSGGSNSMTNYVLISHAGSRRRRYWVSRVLGGGRIGVVRLQRRDRWMIGRFRADGMERVYFRCEEDCIYLH</sequence>
<proteinExistence type="predicted"/>
<accession>A0ABQ5EK20</accession>
<name>A0ABQ5EK20_9ASTR</name>
<evidence type="ECO:0000313" key="2">
    <source>
        <dbReference type="Proteomes" id="UP001151760"/>
    </source>
</evidence>
<organism evidence="1 2">
    <name type="scientific">Tanacetum coccineum</name>
    <dbReference type="NCBI Taxonomy" id="301880"/>
    <lineage>
        <taxon>Eukaryota</taxon>
        <taxon>Viridiplantae</taxon>
        <taxon>Streptophyta</taxon>
        <taxon>Embryophyta</taxon>
        <taxon>Tracheophyta</taxon>
        <taxon>Spermatophyta</taxon>
        <taxon>Magnoliopsida</taxon>
        <taxon>eudicotyledons</taxon>
        <taxon>Gunneridae</taxon>
        <taxon>Pentapetalae</taxon>
        <taxon>asterids</taxon>
        <taxon>campanulids</taxon>
        <taxon>Asterales</taxon>
        <taxon>Asteraceae</taxon>
        <taxon>Asteroideae</taxon>
        <taxon>Anthemideae</taxon>
        <taxon>Anthemidinae</taxon>
        <taxon>Tanacetum</taxon>
    </lineage>
</organism>
<reference evidence="1" key="1">
    <citation type="journal article" date="2022" name="Int. J. Mol. Sci.">
        <title>Draft Genome of Tanacetum Coccineum: Genomic Comparison of Closely Related Tanacetum-Family Plants.</title>
        <authorList>
            <person name="Yamashiro T."/>
            <person name="Shiraishi A."/>
            <person name="Nakayama K."/>
            <person name="Satake H."/>
        </authorList>
    </citation>
    <scope>NUCLEOTIDE SEQUENCE</scope>
</reference>
<gene>
    <name evidence="1" type="ORF">Tco_0977339</name>
</gene>
<keyword evidence="2" id="KW-1185">Reference proteome</keyword>
<dbReference type="EMBL" id="BQNB010016385">
    <property type="protein sequence ID" value="GJT51182.1"/>
    <property type="molecule type" value="Genomic_DNA"/>
</dbReference>
<protein>
    <submittedName>
        <fullName evidence="1">Uncharacterized protein</fullName>
    </submittedName>
</protein>
<dbReference type="Proteomes" id="UP001151760">
    <property type="component" value="Unassembled WGS sequence"/>
</dbReference>
<evidence type="ECO:0000313" key="1">
    <source>
        <dbReference type="EMBL" id="GJT51182.1"/>
    </source>
</evidence>
<comment type="caution">
    <text evidence="1">The sequence shown here is derived from an EMBL/GenBank/DDBJ whole genome shotgun (WGS) entry which is preliminary data.</text>
</comment>
<reference evidence="1" key="2">
    <citation type="submission" date="2022-01" db="EMBL/GenBank/DDBJ databases">
        <authorList>
            <person name="Yamashiro T."/>
            <person name="Shiraishi A."/>
            <person name="Satake H."/>
            <person name="Nakayama K."/>
        </authorList>
    </citation>
    <scope>NUCLEOTIDE SEQUENCE</scope>
</reference>